<comment type="subcellular location">
    <subcellularLocation>
        <location evidence="1">Membrane</location>
    </subcellularLocation>
</comment>
<dbReference type="Gene3D" id="1.10.287.950">
    <property type="entry name" value="Methyl-accepting chemotaxis protein"/>
    <property type="match status" value="1"/>
</dbReference>
<sequence length="578" mass="62518">MKNLSFQNKVLVMISLIITVTVAIAYTSANFFIKDTIYQKDTDSISHNTGLIQANIERELTDKIALASELDFSILAVTEVKDNTGFDRVIKVMGSYVMDDTGDIGVEEQEAYIALAEAHPAGLLINPVSVQNGNPTLLLSAKREDDSVDFFVVDLSKYGTMIDSHMLSGSYVELSAGTTAIYSNKPMGDFSTISIPVQVGDQQWNLISYIDNAAIEANVNEVNQKITIALVAAGIVMIFVSALFLNVAFRPLKQLNALTADLSQGNGDLTQRLAVRANDEIGQISQSINRFIEQLQNMFKEVSVLSNSVGGSADNLAAQSRSNVDTLDQHTQESEQAVTAIEELSASAGSVASSAEDAAKITERTSQFAEESKQTVTLAVDSVKDLVEQVSSMSTSISTMNSDTQQISAVLQVIGEIAEQTNLLALNAAIEAARAGEQGRGFAVVADEVRALAARTQDSTSQINDMLAKLKQNAETVVAEMETTRTSCEHTAERTHEVMDSLNVVTESVDEINQLNSIIATSAQEQRHVSDEVSRNMHQIQQLIVQLNSNSEQASQIEAQLNGTSTELTDLMGKFKVQ</sequence>
<evidence type="ECO:0000256" key="3">
    <source>
        <dbReference type="ARBA" id="ARBA00029447"/>
    </source>
</evidence>
<evidence type="ECO:0000313" key="8">
    <source>
        <dbReference type="EMBL" id="MBM7036676.1"/>
    </source>
</evidence>
<dbReference type="PROSITE" id="PS50111">
    <property type="entry name" value="CHEMOTAXIS_TRANSDUC_2"/>
    <property type="match status" value="1"/>
</dbReference>
<organism evidence="8 9">
    <name type="scientific">Vibrio ulleungensis</name>
    <dbReference type="NCBI Taxonomy" id="2807619"/>
    <lineage>
        <taxon>Bacteria</taxon>
        <taxon>Pseudomonadati</taxon>
        <taxon>Pseudomonadota</taxon>
        <taxon>Gammaproteobacteria</taxon>
        <taxon>Vibrionales</taxon>
        <taxon>Vibrionaceae</taxon>
        <taxon>Vibrio</taxon>
    </lineage>
</organism>
<keyword evidence="9" id="KW-1185">Reference proteome</keyword>
<evidence type="ECO:0000256" key="4">
    <source>
        <dbReference type="PROSITE-ProRule" id="PRU00284"/>
    </source>
</evidence>
<dbReference type="PANTHER" id="PTHR32089:SF55">
    <property type="entry name" value="METHYL ACCEPTING SENSORY TRANSDUCER WITH CACHE_2 SMALL MOLECULE BINDING DOMAIN"/>
    <property type="match status" value="1"/>
</dbReference>
<dbReference type="CDD" id="cd11386">
    <property type="entry name" value="MCP_signal"/>
    <property type="match status" value="1"/>
</dbReference>
<evidence type="ECO:0000256" key="2">
    <source>
        <dbReference type="ARBA" id="ARBA00023224"/>
    </source>
</evidence>
<dbReference type="Proteomes" id="UP000809621">
    <property type="component" value="Unassembled WGS sequence"/>
</dbReference>
<evidence type="ECO:0000256" key="1">
    <source>
        <dbReference type="ARBA" id="ARBA00004370"/>
    </source>
</evidence>
<protein>
    <submittedName>
        <fullName evidence="8">Methyl-accepting chemotaxis protein</fullName>
    </submittedName>
</protein>
<evidence type="ECO:0000313" key="9">
    <source>
        <dbReference type="Proteomes" id="UP000809621"/>
    </source>
</evidence>
<dbReference type="RefSeq" id="WP_205158239.1">
    <property type="nucleotide sequence ID" value="NZ_JAFEUM010000003.1"/>
</dbReference>
<dbReference type="Gene3D" id="6.10.340.10">
    <property type="match status" value="1"/>
</dbReference>
<comment type="similarity">
    <text evidence="3">Belongs to the methyl-accepting chemotaxis (MCP) protein family.</text>
</comment>
<keyword evidence="5" id="KW-0812">Transmembrane</keyword>
<keyword evidence="5" id="KW-1133">Transmembrane helix</keyword>
<keyword evidence="2 4" id="KW-0807">Transducer</keyword>
<dbReference type="PANTHER" id="PTHR32089">
    <property type="entry name" value="METHYL-ACCEPTING CHEMOTAXIS PROTEIN MCPB"/>
    <property type="match status" value="1"/>
</dbReference>
<name>A0ABS2HLH5_9VIBR</name>
<dbReference type="EMBL" id="JAFEUM010000003">
    <property type="protein sequence ID" value="MBM7036676.1"/>
    <property type="molecule type" value="Genomic_DNA"/>
</dbReference>
<evidence type="ECO:0000256" key="5">
    <source>
        <dbReference type="SAM" id="Phobius"/>
    </source>
</evidence>
<dbReference type="SMART" id="SM00283">
    <property type="entry name" value="MA"/>
    <property type="match status" value="1"/>
</dbReference>
<dbReference type="InterPro" id="IPR003660">
    <property type="entry name" value="HAMP_dom"/>
</dbReference>
<feature type="transmembrane region" description="Helical" evidence="5">
    <location>
        <begin position="226"/>
        <end position="249"/>
    </location>
</feature>
<gene>
    <name evidence="8" type="ORF">JQC93_09675</name>
</gene>
<dbReference type="Pfam" id="PF00015">
    <property type="entry name" value="MCPsignal"/>
    <property type="match status" value="1"/>
</dbReference>
<feature type="domain" description="Methyl-accepting transducer" evidence="6">
    <location>
        <begin position="305"/>
        <end position="541"/>
    </location>
</feature>
<accession>A0ABS2HLH5</accession>
<dbReference type="CDD" id="cd06225">
    <property type="entry name" value="HAMP"/>
    <property type="match status" value="1"/>
</dbReference>
<reference evidence="8 9" key="1">
    <citation type="submission" date="2021-02" db="EMBL/GenBank/DDBJ databases">
        <authorList>
            <person name="Park J.-S."/>
        </authorList>
    </citation>
    <scope>NUCLEOTIDE SEQUENCE [LARGE SCALE GENOMIC DNA]</scope>
    <source>
        <strain evidence="8 9">188UL20-2</strain>
    </source>
</reference>
<dbReference type="PROSITE" id="PS50885">
    <property type="entry name" value="HAMP"/>
    <property type="match status" value="1"/>
</dbReference>
<dbReference type="SMART" id="SM00304">
    <property type="entry name" value="HAMP"/>
    <property type="match status" value="1"/>
</dbReference>
<dbReference type="Pfam" id="PF00672">
    <property type="entry name" value="HAMP"/>
    <property type="match status" value="1"/>
</dbReference>
<comment type="caution">
    <text evidence="8">The sequence shown here is derived from an EMBL/GenBank/DDBJ whole genome shotgun (WGS) entry which is preliminary data.</text>
</comment>
<evidence type="ECO:0000259" key="6">
    <source>
        <dbReference type="PROSITE" id="PS50111"/>
    </source>
</evidence>
<dbReference type="InterPro" id="IPR004089">
    <property type="entry name" value="MCPsignal_dom"/>
</dbReference>
<keyword evidence="5" id="KW-0472">Membrane</keyword>
<proteinExistence type="inferred from homology"/>
<dbReference type="SUPFAM" id="SSF58104">
    <property type="entry name" value="Methyl-accepting chemotaxis protein (MCP) signaling domain"/>
    <property type="match status" value="1"/>
</dbReference>
<evidence type="ECO:0000259" key="7">
    <source>
        <dbReference type="PROSITE" id="PS50885"/>
    </source>
</evidence>
<feature type="domain" description="HAMP" evidence="7">
    <location>
        <begin position="246"/>
        <end position="300"/>
    </location>
</feature>